<keyword evidence="2" id="KW-1133">Transmembrane helix</keyword>
<dbReference type="Pfam" id="PF03334">
    <property type="entry name" value="PhaG_MnhG_YufB"/>
    <property type="match status" value="1"/>
</dbReference>
<dbReference type="NCBIfam" id="NF009314">
    <property type="entry name" value="PRK12674.1-2"/>
    <property type="match status" value="1"/>
</dbReference>
<proteinExistence type="inferred from homology"/>
<keyword evidence="2" id="KW-0812">Transmembrane</keyword>
<evidence type="ECO:0000313" key="4">
    <source>
        <dbReference type="Proteomes" id="UP001296706"/>
    </source>
</evidence>
<sequence>MTPVPDTALDVASAVLLLLGALSCLLGAIGMVRLPDLLARLQAATKPQTLGLLLVLAGTALRVELESAVTLALVALFQVITAPVISQLAGRSAYRSGGVRRDLLVVDELAKELPPD</sequence>
<evidence type="ECO:0000256" key="2">
    <source>
        <dbReference type="SAM" id="Phobius"/>
    </source>
</evidence>
<dbReference type="PANTHER" id="PTHR34703:SF1">
    <property type="entry name" value="ANTIPORTER SUBUNIT MNHG2-RELATED"/>
    <property type="match status" value="1"/>
</dbReference>
<dbReference type="NCBIfam" id="TIGR01300">
    <property type="entry name" value="CPA3_mnhG_phaG"/>
    <property type="match status" value="1"/>
</dbReference>
<keyword evidence="2" id="KW-0472">Membrane</keyword>
<gene>
    <name evidence="3" type="ORF">HF577_36575</name>
</gene>
<evidence type="ECO:0000256" key="1">
    <source>
        <dbReference type="ARBA" id="ARBA00008404"/>
    </source>
</evidence>
<feature type="transmembrane region" description="Helical" evidence="2">
    <location>
        <begin position="12"/>
        <end position="32"/>
    </location>
</feature>
<dbReference type="InterPro" id="IPR005133">
    <property type="entry name" value="PhaG_MnhG_YufB"/>
</dbReference>
<organism evidence="3 4">
    <name type="scientific">Pseudonocardia xinjiangensis</name>
    <dbReference type="NCBI Taxonomy" id="75289"/>
    <lineage>
        <taxon>Bacteria</taxon>
        <taxon>Bacillati</taxon>
        <taxon>Actinomycetota</taxon>
        <taxon>Actinomycetes</taxon>
        <taxon>Pseudonocardiales</taxon>
        <taxon>Pseudonocardiaceae</taxon>
        <taxon>Pseudonocardia</taxon>
    </lineage>
</organism>
<name>A0ABX1RSJ1_9PSEU</name>
<comment type="similarity">
    <text evidence="1">Belongs to the CPA3 antiporters (TC 2.A.63) subunit G family.</text>
</comment>
<dbReference type="PANTHER" id="PTHR34703">
    <property type="entry name" value="ANTIPORTER SUBUNIT MNHG2-RELATED"/>
    <property type="match status" value="1"/>
</dbReference>
<dbReference type="Proteomes" id="UP001296706">
    <property type="component" value="Unassembled WGS sequence"/>
</dbReference>
<protein>
    <submittedName>
        <fullName evidence="3">Monovalent cation/H(+) antiporter subunit G</fullName>
    </submittedName>
</protein>
<dbReference type="RefSeq" id="WP_169400577.1">
    <property type="nucleotide sequence ID" value="NZ_BAAAJH010000014.1"/>
</dbReference>
<comment type="caution">
    <text evidence="3">The sequence shown here is derived from an EMBL/GenBank/DDBJ whole genome shotgun (WGS) entry which is preliminary data.</text>
</comment>
<evidence type="ECO:0000313" key="3">
    <source>
        <dbReference type="EMBL" id="NMH82589.1"/>
    </source>
</evidence>
<accession>A0ABX1RSJ1</accession>
<reference evidence="3 4" key="1">
    <citation type="submission" date="2020-04" db="EMBL/GenBank/DDBJ databases">
        <authorList>
            <person name="Klaysubun C."/>
            <person name="Duangmal K."/>
            <person name="Lipun K."/>
        </authorList>
    </citation>
    <scope>NUCLEOTIDE SEQUENCE [LARGE SCALE GENOMIC DNA]</scope>
    <source>
        <strain evidence="3 4">JCM 11839</strain>
    </source>
</reference>
<keyword evidence="4" id="KW-1185">Reference proteome</keyword>
<dbReference type="EMBL" id="JAAXKY010000260">
    <property type="protein sequence ID" value="NMH82589.1"/>
    <property type="molecule type" value="Genomic_DNA"/>
</dbReference>
<feature type="transmembrane region" description="Helical" evidence="2">
    <location>
        <begin position="69"/>
        <end position="90"/>
    </location>
</feature>